<evidence type="ECO:0000256" key="2">
    <source>
        <dbReference type="ARBA" id="ARBA00023004"/>
    </source>
</evidence>
<accession>A0A0M3T1K3</accession>
<dbReference type="OrthoDB" id="9791262at2"/>
<dbReference type="GO" id="GO:0005506">
    <property type="term" value="F:iron ion binding"/>
    <property type="evidence" value="ECO:0007669"/>
    <property type="project" value="UniProtKB-ARBA"/>
</dbReference>
<dbReference type="PANTHER" id="PTHR20883:SF15">
    <property type="entry name" value="PHYTANOYL-COA DIOXYGENASE DOMAIN-CONTAINING PROTEIN 1"/>
    <property type="match status" value="1"/>
</dbReference>
<evidence type="ECO:0000313" key="3">
    <source>
        <dbReference type="EMBL" id="ALE01261.1"/>
    </source>
</evidence>
<dbReference type="STRING" id="1125411.W908_00710"/>
<organism evidence="3 4">
    <name type="scientific">Candidatus Pseudothioglobus singularis PS1</name>
    <dbReference type="NCBI Taxonomy" id="1125411"/>
    <lineage>
        <taxon>Bacteria</taxon>
        <taxon>Pseudomonadati</taxon>
        <taxon>Pseudomonadota</taxon>
        <taxon>Gammaproteobacteria</taxon>
        <taxon>Candidatus Pseudothioglobaceae</taxon>
        <taxon>Candidatus Pseudothioglobus</taxon>
    </lineage>
</organism>
<evidence type="ECO:0000256" key="1">
    <source>
        <dbReference type="ARBA" id="ARBA00022723"/>
    </source>
</evidence>
<keyword evidence="4" id="KW-1185">Reference proteome</keyword>
<dbReference type="Proteomes" id="UP000068905">
    <property type="component" value="Chromosome"/>
</dbReference>
<dbReference type="EMBL" id="CP006911">
    <property type="protein sequence ID" value="ALE01261.1"/>
    <property type="molecule type" value="Genomic_DNA"/>
</dbReference>
<reference evidence="3 4" key="1">
    <citation type="journal article" date="2015" name="Genome Announc.">
        <title>Genome Sequence of 'Candidatus Thioglobus singularis' Strain PS1, a Mixotroph from the SUP05 Clade of Marine Gammaproteobacteria.</title>
        <authorList>
            <person name="Marshall K.T."/>
            <person name="Morris R.M."/>
        </authorList>
    </citation>
    <scope>NUCLEOTIDE SEQUENCE [LARGE SCALE GENOMIC DNA]</scope>
    <source>
        <strain evidence="3 4">PS1</strain>
    </source>
</reference>
<protein>
    <submittedName>
        <fullName evidence="3">Phytanoyl-CoA dioxygenase</fullName>
    </submittedName>
</protein>
<keyword evidence="3" id="KW-0560">Oxidoreductase</keyword>
<evidence type="ECO:0000313" key="4">
    <source>
        <dbReference type="Proteomes" id="UP000068905"/>
    </source>
</evidence>
<dbReference type="PANTHER" id="PTHR20883">
    <property type="entry name" value="PHYTANOYL-COA DIOXYGENASE DOMAIN CONTAINING 1"/>
    <property type="match status" value="1"/>
</dbReference>
<sequence>MIKASLTEKQLIDFNNNGFLTVDNFIELQYLEDLKTRINLLFKGNFETGIEPDEWNWRQERDPSDVTRQICNAWKSDSLIKRLVCSSIIGESVSKLMSWKGARLVQDNVLWKPPQGKALNFHQDAAYDDWIIPQTMVTCWMPLDDTFAENGTLEFARGSHKWDLCPPSEDFHAPNDYKKELHNYLNKNDKTLYIDSVQVPAGGASFHHGHTWHGSGPNKSNSHRRAIVAHCVPIDAKFHPTNCGGTGKIYKKYKLNESDELPDSFFPPLWQEN</sequence>
<keyword evidence="2" id="KW-0408">Iron</keyword>
<name>A0A0M3T1K3_9GAMM</name>
<dbReference type="GO" id="GO:0016706">
    <property type="term" value="F:2-oxoglutarate-dependent dioxygenase activity"/>
    <property type="evidence" value="ECO:0007669"/>
    <property type="project" value="UniProtKB-ARBA"/>
</dbReference>
<dbReference type="SUPFAM" id="SSF51197">
    <property type="entry name" value="Clavaminate synthase-like"/>
    <property type="match status" value="1"/>
</dbReference>
<dbReference type="KEGG" id="tsn:W908_00710"/>
<dbReference type="Gene3D" id="2.60.120.620">
    <property type="entry name" value="q2cbj1_9rhob like domain"/>
    <property type="match status" value="1"/>
</dbReference>
<dbReference type="AlphaFoldDB" id="A0A0M3T1K3"/>
<dbReference type="RefSeq" id="WP_053819544.1">
    <property type="nucleotide sequence ID" value="NZ_CP006911.1"/>
</dbReference>
<dbReference type="Pfam" id="PF05721">
    <property type="entry name" value="PhyH"/>
    <property type="match status" value="1"/>
</dbReference>
<gene>
    <name evidence="3" type="ORF">W908_00710</name>
</gene>
<keyword evidence="1" id="KW-0479">Metal-binding</keyword>
<dbReference type="InterPro" id="IPR008775">
    <property type="entry name" value="Phytyl_CoA_dOase-like"/>
</dbReference>
<proteinExistence type="predicted"/>
<keyword evidence="3" id="KW-0223">Dioxygenase</keyword>